<dbReference type="Proteomes" id="UP000005384">
    <property type="component" value="Unassembled WGS sequence"/>
</dbReference>
<evidence type="ECO:0000256" key="1">
    <source>
        <dbReference type="SAM" id="Phobius"/>
    </source>
</evidence>
<name>G5IJ37_9FIRM</name>
<sequence length="183" mass="20105">MTEGRPDRRSRRGHASWTVIIIAAVFCATVAGVAGYVVVSYANRPQEVNYPQLEPEGNVRSGTLSDPAGRQAELDAIVEEGMLTFSINATPVMEDGKAEANLLIENPPDNGNRFTVTISREDTGEVIYQSGYLDPEQYIEKARLDVELPAGEYGCLASFDAYRIRDNAYIGRAAARLTLYVQQ</sequence>
<dbReference type="RefSeq" id="WP_006781500.1">
    <property type="nucleotide sequence ID" value="NZ_CP040506.1"/>
</dbReference>
<keyword evidence="1" id="KW-1133">Transmembrane helix</keyword>
<feature type="transmembrane region" description="Helical" evidence="1">
    <location>
        <begin position="15"/>
        <end position="39"/>
    </location>
</feature>
<organism evidence="2 3">
    <name type="scientific">Hungatella hathewayi WAL-18680</name>
    <dbReference type="NCBI Taxonomy" id="742737"/>
    <lineage>
        <taxon>Bacteria</taxon>
        <taxon>Bacillati</taxon>
        <taxon>Bacillota</taxon>
        <taxon>Clostridia</taxon>
        <taxon>Lachnospirales</taxon>
        <taxon>Lachnospiraceae</taxon>
        <taxon>Hungatella</taxon>
    </lineage>
</organism>
<dbReference type="HOGENOM" id="CLU_098580_1_0_9"/>
<keyword evidence="1" id="KW-0812">Transmembrane</keyword>
<evidence type="ECO:0000313" key="3">
    <source>
        <dbReference type="Proteomes" id="UP000005384"/>
    </source>
</evidence>
<keyword evidence="3" id="KW-1185">Reference proteome</keyword>
<dbReference type="EMBL" id="ADLN01000096">
    <property type="protein sequence ID" value="EHI58551.1"/>
    <property type="molecule type" value="Genomic_DNA"/>
</dbReference>
<dbReference type="AlphaFoldDB" id="G5IJ37"/>
<protein>
    <submittedName>
        <fullName evidence="2">Uncharacterized protein</fullName>
    </submittedName>
</protein>
<gene>
    <name evidence="2" type="ORF">HMPREF9473_03510</name>
</gene>
<comment type="caution">
    <text evidence="2">The sequence shown here is derived from an EMBL/GenBank/DDBJ whole genome shotgun (WGS) entry which is preliminary data.</text>
</comment>
<dbReference type="PATRIC" id="fig|742737.3.peg.3489"/>
<proteinExistence type="predicted"/>
<evidence type="ECO:0000313" key="2">
    <source>
        <dbReference type="EMBL" id="EHI58551.1"/>
    </source>
</evidence>
<reference evidence="2 3" key="1">
    <citation type="submission" date="2011-08" db="EMBL/GenBank/DDBJ databases">
        <title>The Genome Sequence of Clostridium hathewayi WAL-18680.</title>
        <authorList>
            <consortium name="The Broad Institute Genome Sequencing Platform"/>
            <person name="Earl A."/>
            <person name="Ward D."/>
            <person name="Feldgarden M."/>
            <person name="Gevers D."/>
            <person name="Finegold S.M."/>
            <person name="Summanen P.H."/>
            <person name="Molitoris D.R."/>
            <person name="Song M."/>
            <person name="Daigneault M."/>
            <person name="Allen-Vercoe E."/>
            <person name="Young S.K."/>
            <person name="Zeng Q."/>
            <person name="Gargeya S."/>
            <person name="Fitzgerald M."/>
            <person name="Haas B."/>
            <person name="Abouelleil A."/>
            <person name="Alvarado L."/>
            <person name="Arachchi H.M."/>
            <person name="Berlin A."/>
            <person name="Brown A."/>
            <person name="Chapman S.B."/>
            <person name="Chen Z."/>
            <person name="Dunbar C."/>
            <person name="Freedman E."/>
            <person name="Gearin G."/>
            <person name="Gellesch M."/>
            <person name="Goldberg J."/>
            <person name="Griggs A."/>
            <person name="Gujja S."/>
            <person name="Heiman D."/>
            <person name="Howarth C."/>
            <person name="Larson L."/>
            <person name="Lui A."/>
            <person name="MacDonald P.J.P."/>
            <person name="Montmayeur A."/>
            <person name="Murphy C."/>
            <person name="Neiman D."/>
            <person name="Pearson M."/>
            <person name="Priest M."/>
            <person name="Roberts A."/>
            <person name="Saif S."/>
            <person name="Shea T."/>
            <person name="Shenoy N."/>
            <person name="Sisk P."/>
            <person name="Stolte C."/>
            <person name="Sykes S."/>
            <person name="Wortman J."/>
            <person name="Nusbaum C."/>
            <person name="Birren B."/>
        </authorList>
    </citation>
    <scope>NUCLEOTIDE SEQUENCE [LARGE SCALE GENOMIC DNA]</scope>
    <source>
        <strain evidence="2 3">WAL-18680</strain>
    </source>
</reference>
<accession>G5IJ37</accession>
<keyword evidence="1" id="KW-0472">Membrane</keyword>